<dbReference type="InterPro" id="IPR004616">
    <property type="entry name" value="Leu/Phe-tRNA_Trfase"/>
</dbReference>
<dbReference type="EC" id="2.3.2.6" evidence="10 15"/>
<gene>
    <name evidence="15" type="primary">aat</name>
    <name evidence="16" type="ORF">SAMN06265350_101333</name>
</gene>
<dbReference type="Gene3D" id="3.40.630.70">
    <property type="entry name" value="Leucyl/phenylalanyl-tRNA-protein transferase, C-terminal domain"/>
    <property type="match status" value="1"/>
</dbReference>
<protein>
    <recommendedName>
        <fullName evidence="11 15">Leucyl/phenylalanyl-tRNA--protein transferase</fullName>
        <ecNumber evidence="10 15">2.3.2.6</ecNumber>
    </recommendedName>
    <alternativeName>
        <fullName evidence="12 15">L/F-transferase</fullName>
    </alternativeName>
    <alternativeName>
        <fullName evidence="13 15">Leucyltransferase</fullName>
    </alternativeName>
    <alternativeName>
        <fullName evidence="14 15">Phenyalanyltransferase</fullName>
    </alternativeName>
</protein>
<keyword evidence="2 15" id="KW-0963">Cytoplasm</keyword>
<dbReference type="RefSeq" id="WP_142600900.1">
    <property type="nucleotide sequence ID" value="NZ_FXSZ01000001.1"/>
</dbReference>
<keyword evidence="17" id="KW-1185">Reference proteome</keyword>
<dbReference type="Proteomes" id="UP000315971">
    <property type="component" value="Unassembled WGS sequence"/>
</dbReference>
<accession>A0A521AQT3</accession>
<comment type="catalytic activity">
    <reaction evidence="7 15">
        <text>N-terminal L-lysyl-[protein] + L-leucyl-tRNA(Leu) = N-terminal L-leucyl-L-lysyl-[protein] + tRNA(Leu) + H(+)</text>
        <dbReference type="Rhea" id="RHEA:12340"/>
        <dbReference type="Rhea" id="RHEA-COMP:9613"/>
        <dbReference type="Rhea" id="RHEA-COMP:9622"/>
        <dbReference type="Rhea" id="RHEA-COMP:12670"/>
        <dbReference type="Rhea" id="RHEA-COMP:12671"/>
        <dbReference type="ChEBI" id="CHEBI:15378"/>
        <dbReference type="ChEBI" id="CHEBI:65249"/>
        <dbReference type="ChEBI" id="CHEBI:78442"/>
        <dbReference type="ChEBI" id="CHEBI:78494"/>
        <dbReference type="ChEBI" id="CHEBI:133043"/>
        <dbReference type="EC" id="2.3.2.6"/>
    </reaction>
</comment>
<dbReference type="EMBL" id="FXSZ01000001">
    <property type="protein sequence ID" value="SMO37168.1"/>
    <property type="molecule type" value="Genomic_DNA"/>
</dbReference>
<comment type="catalytic activity">
    <reaction evidence="5 15">
        <text>L-phenylalanyl-tRNA(Phe) + an N-terminal L-alpha-aminoacyl-[protein] = an N-terminal L-phenylalanyl-L-alpha-aminoacyl-[protein] + tRNA(Phe)</text>
        <dbReference type="Rhea" id="RHEA:43632"/>
        <dbReference type="Rhea" id="RHEA-COMP:9668"/>
        <dbReference type="Rhea" id="RHEA-COMP:9699"/>
        <dbReference type="Rhea" id="RHEA-COMP:10636"/>
        <dbReference type="Rhea" id="RHEA-COMP:10637"/>
        <dbReference type="ChEBI" id="CHEBI:78442"/>
        <dbReference type="ChEBI" id="CHEBI:78531"/>
        <dbReference type="ChEBI" id="CHEBI:78597"/>
        <dbReference type="ChEBI" id="CHEBI:83561"/>
        <dbReference type="EC" id="2.3.2.6"/>
    </reaction>
</comment>
<evidence type="ECO:0000256" key="1">
    <source>
        <dbReference type="ARBA" id="ARBA00004496"/>
    </source>
</evidence>
<dbReference type="NCBIfam" id="TIGR00667">
    <property type="entry name" value="aat"/>
    <property type="match status" value="1"/>
</dbReference>
<evidence type="ECO:0000256" key="4">
    <source>
        <dbReference type="ARBA" id="ARBA00023315"/>
    </source>
</evidence>
<keyword evidence="3 15" id="KW-0808">Transferase</keyword>
<evidence type="ECO:0000313" key="16">
    <source>
        <dbReference type="EMBL" id="SMO37168.1"/>
    </source>
</evidence>
<comment type="catalytic activity">
    <reaction evidence="6 15">
        <text>N-terminal L-arginyl-[protein] + L-leucyl-tRNA(Leu) = N-terminal L-leucyl-L-arginyl-[protein] + tRNA(Leu) + H(+)</text>
        <dbReference type="Rhea" id="RHEA:50416"/>
        <dbReference type="Rhea" id="RHEA-COMP:9613"/>
        <dbReference type="Rhea" id="RHEA-COMP:9622"/>
        <dbReference type="Rhea" id="RHEA-COMP:12672"/>
        <dbReference type="Rhea" id="RHEA-COMP:12673"/>
        <dbReference type="ChEBI" id="CHEBI:15378"/>
        <dbReference type="ChEBI" id="CHEBI:64719"/>
        <dbReference type="ChEBI" id="CHEBI:78442"/>
        <dbReference type="ChEBI" id="CHEBI:78494"/>
        <dbReference type="ChEBI" id="CHEBI:133044"/>
        <dbReference type="EC" id="2.3.2.6"/>
    </reaction>
</comment>
<dbReference type="Pfam" id="PF03588">
    <property type="entry name" value="Leu_Phe_trans"/>
    <property type="match status" value="1"/>
</dbReference>
<dbReference type="GO" id="GO:0030163">
    <property type="term" value="P:protein catabolic process"/>
    <property type="evidence" value="ECO:0007669"/>
    <property type="project" value="UniProtKB-UniRule"/>
</dbReference>
<dbReference type="GO" id="GO:0008914">
    <property type="term" value="F:leucyl-tRNA--protein transferase activity"/>
    <property type="evidence" value="ECO:0007669"/>
    <property type="project" value="UniProtKB-UniRule"/>
</dbReference>
<evidence type="ECO:0000256" key="12">
    <source>
        <dbReference type="ARBA" id="ARBA00077136"/>
    </source>
</evidence>
<dbReference type="PANTHER" id="PTHR30098:SF2">
    <property type="entry name" value="LEUCYL_PHENYLALANYL-TRNA--PROTEIN TRANSFERASE"/>
    <property type="match status" value="1"/>
</dbReference>
<comment type="function">
    <text evidence="8 15">Functions in the N-end rule pathway of protein degradation where it conjugates Leu, Phe and, less efficiently, Met from aminoacyl-tRNAs to the N-termini of proteins containing an N-terminal arginine or lysine.</text>
</comment>
<evidence type="ECO:0000313" key="17">
    <source>
        <dbReference type="Proteomes" id="UP000315971"/>
    </source>
</evidence>
<evidence type="ECO:0000256" key="13">
    <source>
        <dbReference type="ARBA" id="ARBA00077165"/>
    </source>
</evidence>
<dbReference type="InterPro" id="IPR042221">
    <property type="entry name" value="Leu/Phe-tRNA_Trfase_N"/>
</dbReference>
<reference evidence="16 17" key="1">
    <citation type="submission" date="2017-05" db="EMBL/GenBank/DDBJ databases">
        <authorList>
            <person name="Varghese N."/>
            <person name="Submissions S."/>
        </authorList>
    </citation>
    <scope>NUCLEOTIDE SEQUENCE [LARGE SCALE GENOMIC DNA]</scope>
    <source>
        <strain evidence="16 17">DSM 21342</strain>
    </source>
</reference>
<sequence>MPIFQLTDDIIFPHPLLADENGVLAIGGDLSPERLLLAYQNGIFPWFSEGEPIIWHAPDPRCVLYPEKLKISKSMKQVLQSGKFRVTVDEDFKAVINNCQKVFRKDQPDTWITNAMHEAYIEMHELGFAHSVEVWQEDELVGGLYGINLGTVFFGESMFHKVSNASKVAFITLVKAFPFSIIDCQMETAHLKSLGAENIPLSYFLKLLNKEVDKHSVMTR</sequence>
<dbReference type="InterPro" id="IPR042203">
    <property type="entry name" value="Leu/Phe-tRNA_Trfase_C"/>
</dbReference>
<dbReference type="Gene3D" id="3.30.70.3550">
    <property type="entry name" value="Leucyl/phenylalanyl-tRNA-protein transferase, N-terminal domain"/>
    <property type="match status" value="1"/>
</dbReference>
<evidence type="ECO:0000256" key="15">
    <source>
        <dbReference type="HAMAP-Rule" id="MF_00688"/>
    </source>
</evidence>
<evidence type="ECO:0000256" key="9">
    <source>
        <dbReference type="ARBA" id="ARBA00061535"/>
    </source>
</evidence>
<evidence type="ECO:0000256" key="14">
    <source>
        <dbReference type="ARBA" id="ARBA00083640"/>
    </source>
</evidence>
<dbReference type="OrthoDB" id="9790282at2"/>
<evidence type="ECO:0000256" key="3">
    <source>
        <dbReference type="ARBA" id="ARBA00022679"/>
    </source>
</evidence>
<dbReference type="HAMAP" id="MF_00688">
    <property type="entry name" value="Leu_Phe_trans"/>
    <property type="match status" value="1"/>
</dbReference>
<dbReference type="GO" id="GO:0005737">
    <property type="term" value="C:cytoplasm"/>
    <property type="evidence" value="ECO:0007669"/>
    <property type="project" value="UniProtKB-SubCell"/>
</dbReference>
<name>A0A521AQT3_9SPHI</name>
<evidence type="ECO:0000256" key="11">
    <source>
        <dbReference type="ARBA" id="ARBA00074372"/>
    </source>
</evidence>
<evidence type="ECO:0000256" key="5">
    <source>
        <dbReference type="ARBA" id="ARBA00050607"/>
    </source>
</evidence>
<proteinExistence type="inferred from homology"/>
<comment type="similarity">
    <text evidence="9 15">Belongs to the L/F-transferase family.</text>
</comment>
<dbReference type="InterPro" id="IPR016181">
    <property type="entry name" value="Acyl_CoA_acyltransferase"/>
</dbReference>
<keyword evidence="4 15" id="KW-0012">Acyltransferase</keyword>
<evidence type="ECO:0000256" key="7">
    <source>
        <dbReference type="ARBA" id="ARBA00051538"/>
    </source>
</evidence>
<organism evidence="16 17">
    <name type="scientific">Solitalea koreensis</name>
    <dbReference type="NCBI Taxonomy" id="543615"/>
    <lineage>
        <taxon>Bacteria</taxon>
        <taxon>Pseudomonadati</taxon>
        <taxon>Bacteroidota</taxon>
        <taxon>Sphingobacteriia</taxon>
        <taxon>Sphingobacteriales</taxon>
        <taxon>Sphingobacteriaceae</taxon>
        <taxon>Solitalea</taxon>
    </lineage>
</organism>
<dbReference type="PANTHER" id="PTHR30098">
    <property type="entry name" value="LEUCYL/PHENYLALANYL-TRNA--PROTEIN TRANSFERASE"/>
    <property type="match status" value="1"/>
</dbReference>
<evidence type="ECO:0000256" key="6">
    <source>
        <dbReference type="ARBA" id="ARBA00050652"/>
    </source>
</evidence>
<comment type="subcellular location">
    <subcellularLocation>
        <location evidence="1 15">Cytoplasm</location>
    </subcellularLocation>
</comment>
<dbReference type="SUPFAM" id="SSF55729">
    <property type="entry name" value="Acyl-CoA N-acyltransferases (Nat)"/>
    <property type="match status" value="1"/>
</dbReference>
<dbReference type="FunFam" id="3.30.70.3550:FF:000001">
    <property type="entry name" value="Leucyl/phenylalanyl-tRNA--protein transferase"/>
    <property type="match status" value="1"/>
</dbReference>
<evidence type="ECO:0000256" key="8">
    <source>
        <dbReference type="ARBA" id="ARBA00054043"/>
    </source>
</evidence>
<dbReference type="AlphaFoldDB" id="A0A521AQT3"/>
<evidence type="ECO:0000256" key="2">
    <source>
        <dbReference type="ARBA" id="ARBA00022490"/>
    </source>
</evidence>
<evidence type="ECO:0000256" key="10">
    <source>
        <dbReference type="ARBA" id="ARBA00066767"/>
    </source>
</evidence>